<dbReference type="PANTHER" id="PTHR11003:SF334">
    <property type="entry name" value="FI03418P"/>
    <property type="match status" value="1"/>
</dbReference>
<comment type="subcellular location">
    <subcellularLocation>
        <location evidence="1">Membrane</location>
        <topology evidence="1">Multi-pass membrane protein</topology>
    </subcellularLocation>
</comment>
<feature type="transmembrane region" description="Helical" evidence="10">
    <location>
        <begin position="342"/>
        <end position="361"/>
    </location>
</feature>
<evidence type="ECO:0000256" key="6">
    <source>
        <dbReference type="ARBA" id="ARBA00023136"/>
    </source>
</evidence>
<dbReference type="GO" id="GO:0005886">
    <property type="term" value="C:plasma membrane"/>
    <property type="evidence" value="ECO:0007669"/>
    <property type="project" value="TreeGrafter"/>
</dbReference>
<dbReference type="GO" id="GO:0015271">
    <property type="term" value="F:outward rectifier potassium channel activity"/>
    <property type="evidence" value="ECO:0007669"/>
    <property type="project" value="TreeGrafter"/>
</dbReference>
<dbReference type="InterPro" id="IPR013099">
    <property type="entry name" value="K_chnl_dom"/>
</dbReference>
<organism evidence="12 13">
    <name type="scientific">Rotaria sordida</name>
    <dbReference type="NCBI Taxonomy" id="392033"/>
    <lineage>
        <taxon>Eukaryota</taxon>
        <taxon>Metazoa</taxon>
        <taxon>Spiralia</taxon>
        <taxon>Gnathifera</taxon>
        <taxon>Rotifera</taxon>
        <taxon>Eurotatoria</taxon>
        <taxon>Bdelloidea</taxon>
        <taxon>Philodinida</taxon>
        <taxon>Philodinidae</taxon>
        <taxon>Rotaria</taxon>
    </lineage>
</organism>
<feature type="transmembrane region" description="Helical" evidence="10">
    <location>
        <begin position="373"/>
        <end position="394"/>
    </location>
</feature>
<keyword evidence="2 8" id="KW-0813">Transport</keyword>
<evidence type="ECO:0000256" key="9">
    <source>
        <dbReference type="SAM" id="MobiDB-lite"/>
    </source>
</evidence>
<feature type="compositionally biased region" description="Polar residues" evidence="9">
    <location>
        <begin position="439"/>
        <end position="450"/>
    </location>
</feature>
<keyword evidence="3 8" id="KW-0812">Transmembrane</keyword>
<dbReference type="AlphaFoldDB" id="A0A814EAL6"/>
<evidence type="ECO:0000256" key="4">
    <source>
        <dbReference type="ARBA" id="ARBA00022989"/>
    </source>
</evidence>
<feature type="region of interest" description="Disordered" evidence="9">
    <location>
        <begin position="272"/>
        <end position="291"/>
    </location>
</feature>
<evidence type="ECO:0000256" key="1">
    <source>
        <dbReference type="ARBA" id="ARBA00004141"/>
    </source>
</evidence>
<evidence type="ECO:0000313" key="13">
    <source>
        <dbReference type="Proteomes" id="UP000663870"/>
    </source>
</evidence>
<accession>A0A814EAL6</accession>
<evidence type="ECO:0000256" key="5">
    <source>
        <dbReference type="ARBA" id="ARBA00023065"/>
    </source>
</evidence>
<reference evidence="12" key="1">
    <citation type="submission" date="2021-02" db="EMBL/GenBank/DDBJ databases">
        <authorList>
            <person name="Nowell W R."/>
        </authorList>
    </citation>
    <scope>NUCLEOTIDE SEQUENCE</scope>
</reference>
<feature type="domain" description="Potassium channel" evidence="11">
    <location>
        <begin position="319"/>
        <end position="398"/>
    </location>
</feature>
<comment type="similarity">
    <text evidence="8">Belongs to the two pore domain potassium channel (TC 1.A.1.8) family.</text>
</comment>
<evidence type="ECO:0000256" key="7">
    <source>
        <dbReference type="ARBA" id="ARBA00023303"/>
    </source>
</evidence>
<feature type="transmembrane region" description="Helical" evidence="10">
    <location>
        <begin position="309"/>
        <end position="330"/>
    </location>
</feature>
<feature type="transmembrane region" description="Helical" evidence="10">
    <location>
        <begin position="203"/>
        <end position="224"/>
    </location>
</feature>
<evidence type="ECO:0000256" key="10">
    <source>
        <dbReference type="SAM" id="Phobius"/>
    </source>
</evidence>
<feature type="domain" description="Potassium channel" evidence="11">
    <location>
        <begin position="149"/>
        <end position="223"/>
    </location>
</feature>
<evidence type="ECO:0000256" key="3">
    <source>
        <dbReference type="ARBA" id="ARBA00022692"/>
    </source>
</evidence>
<comment type="caution">
    <text evidence="12">The sequence shown here is derived from an EMBL/GenBank/DDBJ whole genome shotgun (WGS) entry which is preliminary data.</text>
</comment>
<keyword evidence="6 10" id="KW-0472">Membrane</keyword>
<protein>
    <recommendedName>
        <fullName evidence="11">Potassium channel domain-containing protein</fullName>
    </recommendedName>
</protein>
<evidence type="ECO:0000313" key="12">
    <source>
        <dbReference type="EMBL" id="CAF0966557.1"/>
    </source>
</evidence>
<feature type="region of interest" description="Disordered" evidence="9">
    <location>
        <begin position="434"/>
        <end position="509"/>
    </location>
</feature>
<feature type="transmembrane region" description="Helical" evidence="10">
    <location>
        <begin position="54"/>
        <end position="76"/>
    </location>
</feature>
<keyword evidence="13" id="KW-1185">Reference proteome</keyword>
<evidence type="ECO:0000256" key="8">
    <source>
        <dbReference type="RuleBase" id="RU003857"/>
    </source>
</evidence>
<dbReference type="PRINTS" id="PR01333">
    <property type="entry name" value="2POREKCHANEL"/>
</dbReference>
<dbReference type="InterPro" id="IPR003280">
    <property type="entry name" value="2pore_dom_K_chnl"/>
</dbReference>
<dbReference type="Pfam" id="PF07885">
    <property type="entry name" value="Ion_trans_2"/>
    <property type="match status" value="2"/>
</dbReference>
<evidence type="ECO:0000259" key="11">
    <source>
        <dbReference type="Pfam" id="PF07885"/>
    </source>
</evidence>
<feature type="transmembrane region" description="Helical" evidence="10">
    <location>
        <begin position="170"/>
        <end position="191"/>
    </location>
</feature>
<dbReference type="Proteomes" id="UP000663870">
    <property type="component" value="Unassembled WGS sequence"/>
</dbReference>
<proteinExistence type="inferred from homology"/>
<dbReference type="SUPFAM" id="SSF81324">
    <property type="entry name" value="Voltage-gated potassium channels"/>
    <property type="match status" value="2"/>
</dbReference>
<dbReference type="PANTHER" id="PTHR11003">
    <property type="entry name" value="POTASSIUM CHANNEL, SUBFAMILY K"/>
    <property type="match status" value="1"/>
</dbReference>
<dbReference type="GO" id="GO:0022841">
    <property type="term" value="F:potassium ion leak channel activity"/>
    <property type="evidence" value="ECO:0007669"/>
    <property type="project" value="TreeGrafter"/>
</dbReference>
<feature type="compositionally biased region" description="Low complexity" evidence="9">
    <location>
        <begin position="276"/>
        <end position="285"/>
    </location>
</feature>
<name>A0A814EAL6_9BILA</name>
<sequence length="509" mass="58283">MLTYQDPSMNIDNIHRNDISILRDDNYPQKQTQNELNELEISKTQRLIKKAAKFLFSHIGLVGLFVIYSIAGGFLFELLEQHQEKLNCQEAQGEHTIQITKLKQKLVAYIQYNISSTSTTTTLTYSTEKDNTTVAYAKIGSMLYDYRDFVITTGLKYRYYGDDCSIVNKWTYPNSLLFAITIITTIGYGNITPMTWEGQICCICYATIGIPIFLLCVANISGVLGEMFRLLYSKILCKPCHMIKKRRAIARKTKLEEESGMNIDRMNTGGWTIHDNNNNNNNNSTKKSKNNTMNETDIYDEEQLHSQRVTVPLTITMLIIAAYIWFGSLIFHSFEQWSMTQAGYFCFITLATIGFGDFVPGQRKDDPNAGAKLFLGAIYVFIGMAILAMCFDLMQEEIVAKFRWLGRKIGIIEKEEEEEEEMIINQKNRGFDYHKNRSKTSSITDSNPTININDKMNDDENENEWSTQSNSSRTRKFSPRNSNIARVHPLTTDSNEGTLHQRAPTTKIN</sequence>
<keyword evidence="4 10" id="KW-1133">Transmembrane helix</keyword>
<keyword evidence="7 8" id="KW-0407">Ion channel</keyword>
<dbReference type="Gene3D" id="1.10.287.70">
    <property type="match status" value="1"/>
</dbReference>
<dbReference type="GO" id="GO:0030322">
    <property type="term" value="P:stabilization of membrane potential"/>
    <property type="evidence" value="ECO:0007669"/>
    <property type="project" value="TreeGrafter"/>
</dbReference>
<feature type="compositionally biased region" description="Polar residues" evidence="9">
    <location>
        <begin position="491"/>
        <end position="509"/>
    </location>
</feature>
<evidence type="ECO:0000256" key="2">
    <source>
        <dbReference type="ARBA" id="ARBA00022448"/>
    </source>
</evidence>
<keyword evidence="5 8" id="KW-0406">Ion transport</keyword>
<dbReference type="EMBL" id="CAJNOL010000256">
    <property type="protein sequence ID" value="CAF0966557.1"/>
    <property type="molecule type" value="Genomic_DNA"/>
</dbReference>
<gene>
    <name evidence="12" type="ORF">JXQ802_LOCUS12445</name>
</gene>